<dbReference type="InterPro" id="IPR050357">
    <property type="entry name" value="Arrestin_domain-protein"/>
</dbReference>
<evidence type="ECO:0000259" key="4">
    <source>
        <dbReference type="SMART" id="SM01017"/>
    </source>
</evidence>
<organism evidence="5 6">
    <name type="scientific">Lomentospora prolificans</name>
    <dbReference type="NCBI Taxonomy" id="41688"/>
    <lineage>
        <taxon>Eukaryota</taxon>
        <taxon>Fungi</taxon>
        <taxon>Dikarya</taxon>
        <taxon>Ascomycota</taxon>
        <taxon>Pezizomycotina</taxon>
        <taxon>Sordariomycetes</taxon>
        <taxon>Hypocreomycetidae</taxon>
        <taxon>Microascales</taxon>
        <taxon>Microascaceae</taxon>
        <taxon>Lomentospora</taxon>
    </lineage>
</organism>
<dbReference type="Pfam" id="PF02752">
    <property type="entry name" value="Arrestin_C"/>
    <property type="match status" value="1"/>
</dbReference>
<feature type="region of interest" description="Disordered" evidence="3">
    <location>
        <begin position="510"/>
        <end position="610"/>
    </location>
</feature>
<dbReference type="GO" id="GO:0005829">
    <property type="term" value="C:cytosol"/>
    <property type="evidence" value="ECO:0007669"/>
    <property type="project" value="TreeGrafter"/>
</dbReference>
<feature type="region of interest" description="Disordered" evidence="3">
    <location>
        <begin position="453"/>
        <end position="488"/>
    </location>
</feature>
<feature type="non-terminal residue" evidence="5">
    <location>
        <position position="1"/>
    </location>
</feature>
<name>A0A2N3NG49_9PEZI</name>
<proteinExistence type="inferred from homology"/>
<comment type="caution">
    <text evidence="5">The sequence shown here is derived from an EMBL/GenBank/DDBJ whole genome shotgun (WGS) entry which is preliminary data.</text>
</comment>
<gene>
    <name evidence="5" type="ORF">jhhlp_003182</name>
</gene>
<comment type="similarity">
    <text evidence="1">Belongs to the arrestin family.</text>
</comment>
<dbReference type="VEuPathDB" id="FungiDB:jhhlp_003182"/>
<evidence type="ECO:0000256" key="2">
    <source>
        <dbReference type="ARBA" id="ARBA00038766"/>
    </source>
</evidence>
<dbReference type="GO" id="GO:0070086">
    <property type="term" value="P:ubiquitin-dependent endocytosis"/>
    <property type="evidence" value="ECO:0007669"/>
    <property type="project" value="TreeGrafter"/>
</dbReference>
<dbReference type="PANTHER" id="PTHR11188">
    <property type="entry name" value="ARRESTIN DOMAIN CONTAINING PROTEIN"/>
    <property type="match status" value="1"/>
</dbReference>
<dbReference type="FunCoup" id="A0A2N3NG49">
    <property type="interactions" value="75"/>
</dbReference>
<dbReference type="GO" id="GO:0030674">
    <property type="term" value="F:protein-macromolecule adaptor activity"/>
    <property type="evidence" value="ECO:0007669"/>
    <property type="project" value="TreeGrafter"/>
</dbReference>
<dbReference type="EMBL" id="NLAX01000008">
    <property type="protein sequence ID" value="PKS11419.1"/>
    <property type="molecule type" value="Genomic_DNA"/>
</dbReference>
<sequence length="642" mass="70893">SQLGTQMSPLHVDNMWPLTSLSRMSGRNAVTLFEIRLDNDFIVFRGNGHESAGQLLKGQVVLCLSGPLKLEELHLRLSGTLRLSWTQAKMTATGVSQQKVDKTVPILQHRWKPFAGGVGKSVVLQPGNYEFPFEYMLPGDTSETLEGIPEASISYRLKARIMRHRLASDIHTYKHLRVIRTLEPSALEFLHAMSVENIWPNKVDYSLVIPQKAVVFGGSVPVQMRFTPLLKGLGMGAITAKLIECRECAVQGPTAGKPKEFKSEREVGQWKFEVERQHWHDTIGETGQEGWVLEKKLDLPKKLRQCVQDMNQHGIKVRHKLRLVVSLKNPDGHVSELRATLPVSIFISPNIPLDEEGNLVMQSPDDTVPPLTDPETIAPPGYGQHLLDRLYDDVVFGGFQTPENQSGANSPYYHPSAAASSESLAQAAEAGTDTTIVEALATRLQSVSGAYRSRRNSVLSTISEPPEEISRLPSNEHPLSGRTSPEHLDDGLLEELNKVPSYATAVRTPARPRSYIGGPSALPMYDDIEPEVSSPEETTPDPESQDADAHDTNVSSEPNSPATRHSSIFRAARSESLSSQGSQRPQTSAGEEPQQPRTTRPRPLSGLSESLLQRLSNHSYGYYGYGLDPRPHQGARPTMQCM</sequence>
<feature type="compositionally biased region" description="Polar residues" evidence="3">
    <location>
        <begin position="552"/>
        <end position="566"/>
    </location>
</feature>
<evidence type="ECO:0000313" key="5">
    <source>
        <dbReference type="EMBL" id="PKS11419.1"/>
    </source>
</evidence>
<dbReference type="InterPro" id="IPR011021">
    <property type="entry name" value="Arrestin-like_N"/>
</dbReference>
<feature type="compositionally biased region" description="Low complexity" evidence="3">
    <location>
        <begin position="593"/>
        <end position="603"/>
    </location>
</feature>
<dbReference type="GO" id="GO:0031625">
    <property type="term" value="F:ubiquitin protein ligase binding"/>
    <property type="evidence" value="ECO:0007669"/>
    <property type="project" value="TreeGrafter"/>
</dbReference>
<dbReference type="OrthoDB" id="2333384at2759"/>
<accession>A0A2N3NG49</accession>
<feature type="compositionally biased region" description="Polar residues" evidence="3">
    <location>
        <begin position="575"/>
        <end position="589"/>
    </location>
</feature>
<evidence type="ECO:0000313" key="6">
    <source>
        <dbReference type="Proteomes" id="UP000233524"/>
    </source>
</evidence>
<evidence type="ECO:0000256" key="3">
    <source>
        <dbReference type="SAM" id="MobiDB-lite"/>
    </source>
</evidence>
<dbReference type="SMART" id="SM01017">
    <property type="entry name" value="Arrestin_C"/>
    <property type="match status" value="1"/>
</dbReference>
<dbReference type="Pfam" id="PF00339">
    <property type="entry name" value="Arrestin_N"/>
    <property type="match status" value="1"/>
</dbReference>
<keyword evidence="6" id="KW-1185">Reference proteome</keyword>
<feature type="domain" description="Arrestin C-terminal-like" evidence="4">
    <location>
        <begin position="199"/>
        <end position="350"/>
    </location>
</feature>
<dbReference type="InterPro" id="IPR014756">
    <property type="entry name" value="Ig_E-set"/>
</dbReference>
<dbReference type="InterPro" id="IPR014752">
    <property type="entry name" value="Arrestin-like_C"/>
</dbReference>
<dbReference type="InParanoid" id="A0A2N3NG49"/>
<protein>
    <recommendedName>
        <fullName evidence="4">Arrestin C-terminal-like domain-containing protein</fullName>
    </recommendedName>
</protein>
<reference evidence="5 6" key="1">
    <citation type="journal article" date="2017" name="G3 (Bethesda)">
        <title>First Draft Genome Sequence of the Pathogenic Fungus Lomentospora prolificans (Formerly Scedosporium prolificans).</title>
        <authorList>
            <person name="Luo R."/>
            <person name="Zimin A."/>
            <person name="Workman R."/>
            <person name="Fan Y."/>
            <person name="Pertea G."/>
            <person name="Grossman N."/>
            <person name="Wear M.P."/>
            <person name="Jia B."/>
            <person name="Miller H."/>
            <person name="Casadevall A."/>
            <person name="Timp W."/>
            <person name="Zhang S.X."/>
            <person name="Salzberg S.L."/>
        </authorList>
    </citation>
    <scope>NUCLEOTIDE SEQUENCE [LARGE SCALE GENOMIC DNA]</scope>
    <source>
        <strain evidence="5 6">JHH-5317</strain>
    </source>
</reference>
<dbReference type="SUPFAM" id="SSF81296">
    <property type="entry name" value="E set domains"/>
    <property type="match status" value="1"/>
</dbReference>
<dbReference type="STRING" id="41688.A0A2N3NG49"/>
<comment type="subunit">
    <text evidence="2">Interacts with hulA.</text>
</comment>
<dbReference type="Proteomes" id="UP000233524">
    <property type="component" value="Unassembled WGS sequence"/>
</dbReference>
<dbReference type="InterPro" id="IPR011022">
    <property type="entry name" value="Arrestin_C-like"/>
</dbReference>
<dbReference type="PANTHER" id="PTHR11188:SF17">
    <property type="entry name" value="FI21816P1"/>
    <property type="match status" value="1"/>
</dbReference>
<dbReference type="AlphaFoldDB" id="A0A2N3NG49"/>
<dbReference type="Gene3D" id="2.60.40.640">
    <property type="match status" value="1"/>
</dbReference>
<dbReference type="GO" id="GO:0005886">
    <property type="term" value="C:plasma membrane"/>
    <property type="evidence" value="ECO:0007669"/>
    <property type="project" value="TreeGrafter"/>
</dbReference>
<evidence type="ECO:0000256" key="1">
    <source>
        <dbReference type="ARBA" id="ARBA00005298"/>
    </source>
</evidence>